<evidence type="ECO:0000259" key="7">
    <source>
        <dbReference type="PROSITE" id="PS50072"/>
    </source>
</evidence>
<dbReference type="InterPro" id="IPR044666">
    <property type="entry name" value="Cyclophilin_A-like"/>
</dbReference>
<evidence type="ECO:0000313" key="9">
    <source>
        <dbReference type="Proteomes" id="UP001500740"/>
    </source>
</evidence>
<feature type="domain" description="PPIase cyclophilin-type" evidence="7">
    <location>
        <begin position="13"/>
        <end position="131"/>
    </location>
</feature>
<dbReference type="InterPro" id="IPR002130">
    <property type="entry name" value="Cyclophilin-type_PPIase_dom"/>
</dbReference>
<dbReference type="Proteomes" id="UP001500740">
    <property type="component" value="Unassembled WGS sequence"/>
</dbReference>
<keyword evidence="4 6" id="KW-0697">Rotamase</keyword>
<dbReference type="InterPro" id="IPR020892">
    <property type="entry name" value="Cyclophilin-type_PPIase_CS"/>
</dbReference>
<dbReference type="Pfam" id="PF00160">
    <property type="entry name" value="Pro_isomerase"/>
    <property type="match status" value="1"/>
</dbReference>
<dbReference type="GO" id="GO:0016853">
    <property type="term" value="F:isomerase activity"/>
    <property type="evidence" value="ECO:0007669"/>
    <property type="project" value="UniProtKB-KW"/>
</dbReference>
<dbReference type="EC" id="5.2.1.8" evidence="6"/>
<keyword evidence="5 6" id="KW-0413">Isomerase</keyword>
<dbReference type="InterPro" id="IPR024936">
    <property type="entry name" value="Cyclophilin-type_PPIase"/>
</dbReference>
<dbReference type="PANTHER" id="PTHR45625">
    <property type="entry name" value="PEPTIDYL-PROLYL CIS-TRANS ISOMERASE-RELATED"/>
    <property type="match status" value="1"/>
</dbReference>
<accession>A0ABN0ZTM2</accession>
<proteinExistence type="inferred from homology"/>
<sequence length="143" mass="15672">MKKATIHFENGEQIKIDLFEEDAPNTVENFVKLANDHFYDGLTFHRVIPGFVIQGGCPKGNGTGGPGYTIKCETEGNPKKHERGSLSMAHAGKDTGGSQFFICHDAQPHLDSRHTVFGKVTEGFEVVDRVQPGDAMQKVVISE</sequence>
<reference evidence="8 9" key="1">
    <citation type="journal article" date="2019" name="Int. J. Syst. Evol. Microbiol.">
        <title>The Global Catalogue of Microorganisms (GCM) 10K type strain sequencing project: providing services to taxonomists for standard genome sequencing and annotation.</title>
        <authorList>
            <consortium name="The Broad Institute Genomics Platform"/>
            <consortium name="The Broad Institute Genome Sequencing Center for Infectious Disease"/>
            <person name="Wu L."/>
            <person name="Ma J."/>
        </authorList>
    </citation>
    <scope>NUCLEOTIDE SEQUENCE [LARGE SCALE GENOMIC DNA]</scope>
    <source>
        <strain evidence="8 9">JCM 14193</strain>
    </source>
</reference>
<dbReference type="RefSeq" id="WP_343782467.1">
    <property type="nucleotide sequence ID" value="NZ_BAAACZ010000009.1"/>
</dbReference>
<dbReference type="Gene3D" id="2.40.100.10">
    <property type="entry name" value="Cyclophilin-like"/>
    <property type="match status" value="1"/>
</dbReference>
<comment type="similarity">
    <text evidence="3 6">Belongs to the cyclophilin-type PPIase family.</text>
</comment>
<dbReference type="SUPFAM" id="SSF50891">
    <property type="entry name" value="Cyclophilin-like"/>
    <property type="match status" value="1"/>
</dbReference>
<dbReference type="PROSITE" id="PS00170">
    <property type="entry name" value="CSA_PPIASE_1"/>
    <property type="match status" value="1"/>
</dbReference>
<evidence type="ECO:0000256" key="3">
    <source>
        <dbReference type="ARBA" id="ARBA00007365"/>
    </source>
</evidence>
<dbReference type="PANTHER" id="PTHR45625:SF4">
    <property type="entry name" value="PEPTIDYLPROLYL ISOMERASE DOMAIN AND WD REPEAT-CONTAINING PROTEIN 1"/>
    <property type="match status" value="1"/>
</dbReference>
<evidence type="ECO:0000256" key="2">
    <source>
        <dbReference type="ARBA" id="ARBA00002388"/>
    </source>
</evidence>
<comment type="catalytic activity">
    <reaction evidence="1 6">
        <text>[protein]-peptidylproline (omega=180) = [protein]-peptidylproline (omega=0)</text>
        <dbReference type="Rhea" id="RHEA:16237"/>
        <dbReference type="Rhea" id="RHEA-COMP:10747"/>
        <dbReference type="Rhea" id="RHEA-COMP:10748"/>
        <dbReference type="ChEBI" id="CHEBI:83833"/>
        <dbReference type="ChEBI" id="CHEBI:83834"/>
        <dbReference type="EC" id="5.2.1.8"/>
    </reaction>
</comment>
<gene>
    <name evidence="8" type="ORF">GCM10008935_12270</name>
</gene>
<dbReference type="PRINTS" id="PR00153">
    <property type="entry name" value="CSAPPISMRASE"/>
</dbReference>
<protein>
    <recommendedName>
        <fullName evidence="6">Peptidyl-prolyl cis-trans isomerase</fullName>
        <shortName evidence="6">PPIase</shortName>
        <ecNumber evidence="6">5.2.1.8</ecNumber>
    </recommendedName>
</protein>
<keyword evidence="9" id="KW-1185">Reference proteome</keyword>
<evidence type="ECO:0000256" key="4">
    <source>
        <dbReference type="ARBA" id="ARBA00023110"/>
    </source>
</evidence>
<evidence type="ECO:0000256" key="1">
    <source>
        <dbReference type="ARBA" id="ARBA00000971"/>
    </source>
</evidence>
<organism evidence="8 9">
    <name type="scientific">Alkalibacillus silvisoli</name>
    <dbReference type="NCBI Taxonomy" id="392823"/>
    <lineage>
        <taxon>Bacteria</taxon>
        <taxon>Bacillati</taxon>
        <taxon>Bacillota</taxon>
        <taxon>Bacilli</taxon>
        <taxon>Bacillales</taxon>
        <taxon>Bacillaceae</taxon>
        <taxon>Alkalibacillus</taxon>
    </lineage>
</organism>
<name>A0ABN0ZTM2_9BACI</name>
<dbReference type="InterPro" id="IPR029000">
    <property type="entry name" value="Cyclophilin-like_dom_sf"/>
</dbReference>
<comment type="function">
    <text evidence="2 6">PPIases accelerate the folding of proteins. It catalyzes the cis-trans isomerization of proline imidic peptide bonds in oligopeptides.</text>
</comment>
<dbReference type="PIRSF" id="PIRSF001467">
    <property type="entry name" value="Peptidylpro_ismrse"/>
    <property type="match status" value="1"/>
</dbReference>
<dbReference type="EMBL" id="BAAACZ010000009">
    <property type="protein sequence ID" value="GAA0458654.1"/>
    <property type="molecule type" value="Genomic_DNA"/>
</dbReference>
<evidence type="ECO:0000256" key="5">
    <source>
        <dbReference type="ARBA" id="ARBA00023235"/>
    </source>
</evidence>
<evidence type="ECO:0000313" key="8">
    <source>
        <dbReference type="EMBL" id="GAA0458654.1"/>
    </source>
</evidence>
<evidence type="ECO:0000256" key="6">
    <source>
        <dbReference type="RuleBase" id="RU363019"/>
    </source>
</evidence>
<comment type="caution">
    <text evidence="8">The sequence shown here is derived from an EMBL/GenBank/DDBJ whole genome shotgun (WGS) entry which is preliminary data.</text>
</comment>
<dbReference type="CDD" id="cd00317">
    <property type="entry name" value="cyclophilin"/>
    <property type="match status" value="1"/>
</dbReference>
<dbReference type="PROSITE" id="PS50072">
    <property type="entry name" value="CSA_PPIASE_2"/>
    <property type="match status" value="1"/>
</dbReference>